<evidence type="ECO:0000313" key="2">
    <source>
        <dbReference type="EMBL" id="TVZ71133.1"/>
    </source>
</evidence>
<reference evidence="2" key="1">
    <citation type="submission" date="2019-06" db="EMBL/GenBank/DDBJ databases">
        <authorList>
            <person name="Deangelis K."/>
            <person name="Huntemann M."/>
            <person name="Clum A."/>
            <person name="Pillay M."/>
            <person name="Palaniappan K."/>
            <person name="Varghese N."/>
            <person name="Mikhailova N."/>
            <person name="Stamatis D."/>
            <person name="Reddy T."/>
            <person name="Daum C."/>
            <person name="Shapiro N."/>
            <person name="Ivanova N."/>
            <person name="Kyrpides N."/>
            <person name="Woyke T."/>
        </authorList>
    </citation>
    <scope>NUCLEOTIDE SEQUENCE [LARGE SCALE GENOMIC DNA]</scope>
    <source>
        <strain evidence="2">128R</strain>
    </source>
</reference>
<keyword evidence="1" id="KW-0472">Membrane</keyword>
<name>A0A542BS05_SERFO</name>
<feature type="transmembrane region" description="Helical" evidence="1">
    <location>
        <begin position="55"/>
        <end position="73"/>
    </location>
</feature>
<reference evidence="2" key="2">
    <citation type="submission" date="2019-08" db="EMBL/GenBank/DDBJ databases">
        <title>Investigation of anaerobic lignin degradation for improved lignocellulosic biofuels.</title>
        <authorList>
            <person name="Deangelis K.PhD."/>
        </authorList>
    </citation>
    <scope>NUCLEOTIDE SEQUENCE [LARGE SCALE GENOMIC DNA]</scope>
    <source>
        <strain evidence="2">128R</strain>
    </source>
</reference>
<protein>
    <submittedName>
        <fullName evidence="2">Uncharacterized protein</fullName>
    </submittedName>
</protein>
<evidence type="ECO:0000256" key="1">
    <source>
        <dbReference type="SAM" id="Phobius"/>
    </source>
</evidence>
<keyword evidence="1" id="KW-1133">Transmembrane helix</keyword>
<sequence length="78" mass="9029">MENKKIDINVFAYLVVSFIVAMMLLFFSLNLILSVVRFFKSGLFSFTWETVIDCFILGIITGPIAALGVWLMLRFRMR</sequence>
<proteinExistence type="predicted"/>
<accession>A0A542BS05</accession>
<gene>
    <name evidence="2" type="ORF">FHU10_3746</name>
</gene>
<feature type="transmembrane region" description="Helical" evidence="1">
    <location>
        <begin position="12"/>
        <end position="35"/>
    </location>
</feature>
<keyword evidence="1" id="KW-0812">Transmembrane</keyword>
<comment type="caution">
    <text evidence="2">The sequence shown here is derived from an EMBL/GenBank/DDBJ whole genome shotgun (WGS) entry which is preliminary data.</text>
</comment>
<dbReference type="EMBL" id="VISQ01000001">
    <property type="protein sequence ID" value="TVZ71133.1"/>
    <property type="molecule type" value="Genomic_DNA"/>
</dbReference>
<organism evidence="2">
    <name type="scientific">Serratia fonticola</name>
    <dbReference type="NCBI Taxonomy" id="47917"/>
    <lineage>
        <taxon>Bacteria</taxon>
        <taxon>Pseudomonadati</taxon>
        <taxon>Pseudomonadota</taxon>
        <taxon>Gammaproteobacteria</taxon>
        <taxon>Enterobacterales</taxon>
        <taxon>Yersiniaceae</taxon>
        <taxon>Serratia</taxon>
    </lineage>
</organism>
<dbReference type="AlphaFoldDB" id="A0A542BS05"/>